<evidence type="ECO:0000256" key="4">
    <source>
        <dbReference type="SAM" id="Phobius"/>
    </source>
</evidence>
<dbReference type="EMBL" id="CP030840">
    <property type="protein sequence ID" value="AXC10024.1"/>
    <property type="molecule type" value="Genomic_DNA"/>
</dbReference>
<dbReference type="Gene3D" id="1.20.5.1930">
    <property type="match status" value="1"/>
</dbReference>
<name>A0A2Z5FU59_9BACT</name>
<dbReference type="Pfam" id="PF07730">
    <property type="entry name" value="HisKA_3"/>
    <property type="match status" value="1"/>
</dbReference>
<dbReference type="SUPFAM" id="SSF55874">
    <property type="entry name" value="ATPase domain of HSP90 chaperone/DNA topoisomerase II/histidine kinase"/>
    <property type="match status" value="1"/>
</dbReference>
<dbReference type="Pfam" id="PF02518">
    <property type="entry name" value="HATPase_c"/>
    <property type="match status" value="1"/>
</dbReference>
<dbReference type="GO" id="GO:0016020">
    <property type="term" value="C:membrane"/>
    <property type="evidence" value="ECO:0007669"/>
    <property type="project" value="InterPro"/>
</dbReference>
<dbReference type="Gene3D" id="2.130.10.10">
    <property type="entry name" value="YVTN repeat-like/Quinoprotein amine dehydrogenase"/>
    <property type="match status" value="3"/>
</dbReference>
<dbReference type="AlphaFoldDB" id="A0A2Z5FU59"/>
<proteinExistence type="predicted"/>
<sequence>MLPTSLVAQSLPLSHFQHTAWTLQDGAPSQIDALAQTKDGYIWLGTVNGLFRFNGIRFEPYKPSGGQQLAHTGVRSLLATDDGGLWIGYIMGKTSFLKDGILQNQRLTRHAHGGGTVFSIITDPDGSLWSATYEGLMHFFAGEWHDADEAAGLDIKTCYFLYKDRSGTLWLATNDFVYRLDRGSKHLVNTGINGGPDAVFTDGPDGAVWIADRKGLYGVTDQKSPNRSSRHIIPYKDTATDLRFDNTGALWALGAKTGITRIRQPNDAIKPSPAGLQGDLEHFSLKDGLSSERGLASFKDREGNIWIATSDGLDRFRVMAFDPAPLPASFGQYMIAAPHDGSLLIGTESDGLQVFRGGKVSKVKAVTLKDIACLYPASDGKLWLGGTGDLGYLKGDQFVAVPIPAKLKSLGRDTQSMTSAPGGDLLMQADARLEILRLHEGQWSELPNPDGFGPAMVMSTDNSGRVWAGYEGGIVTIFKDGKRRTFNKESGVTIGNVTALYASGDTMWMGGEHGLEVMRSDHPVAVKFAGPTSIDGVSGIIQMEDGSMWINALPGVLRISAEEIKQSAKDPSHPMQYELFNYLDGISGQAPQIRGFPSVVRGIGHILWFATTNGVASVDTSNLHRNPLPPPVSIEDLVVDGRALNVDRAALLRKGSQNVQIDYTALSLSVPQRVLFRYRLDGYDKQWQDAGIRRQALYSHLPPGHYTFHVIACNNDGVWNNAGASLTFYLPPTFFQSWYFKGVVAIAVAATFWFLYLRRLKQETSKVQERLYERFSERERIARDLHDTFFQGIQGLLLSVQSAVRRLPEGDENKTALEETLAQSDSVMSQGRELVFNLRVRSRDAQDLGSQLEASAKEFARYYPSEFSLIVLGEPKALYTHVCEELCKLSREALCNAYRHAQADHVEARIEYRLDVLRLSVSDDGMGIDEEIVAEGAVDNHWGLPGMKERASSIGATFRVVSGRGSGTIIQVELPSQVAYSHSVSGPVRSFMRAFKRSGSRGTSV</sequence>
<dbReference type="Gene3D" id="2.60.40.10">
    <property type="entry name" value="Immunoglobulins"/>
    <property type="match status" value="1"/>
</dbReference>
<keyword evidence="9" id="KW-1185">Reference proteome</keyword>
<dbReference type="KEGG" id="abas:ACPOL_0657"/>
<dbReference type="GO" id="GO:0000155">
    <property type="term" value="F:phosphorelay sensor kinase activity"/>
    <property type="evidence" value="ECO:0007669"/>
    <property type="project" value="InterPro"/>
</dbReference>
<keyword evidence="4" id="KW-1133">Transmembrane helix</keyword>
<dbReference type="SUPFAM" id="SSF63829">
    <property type="entry name" value="Calcium-dependent phosphotriesterase"/>
    <property type="match status" value="2"/>
</dbReference>
<dbReference type="Proteomes" id="UP000253606">
    <property type="component" value="Chromosome"/>
</dbReference>
<evidence type="ECO:0000256" key="3">
    <source>
        <dbReference type="ARBA" id="ARBA00023012"/>
    </source>
</evidence>
<dbReference type="InterPro" id="IPR013783">
    <property type="entry name" value="Ig-like_fold"/>
</dbReference>
<dbReference type="PANTHER" id="PTHR24421">
    <property type="entry name" value="NITRATE/NITRITE SENSOR PROTEIN NARX-RELATED"/>
    <property type="match status" value="1"/>
</dbReference>
<dbReference type="InterPro" id="IPR050482">
    <property type="entry name" value="Sensor_HK_TwoCompSys"/>
</dbReference>
<feature type="domain" description="Two component regulator three Y" evidence="6">
    <location>
        <begin position="670"/>
        <end position="729"/>
    </location>
</feature>
<accession>A0A2Z5FU59</accession>
<evidence type="ECO:0000259" key="5">
    <source>
        <dbReference type="Pfam" id="PF02518"/>
    </source>
</evidence>
<dbReference type="InterPro" id="IPR015943">
    <property type="entry name" value="WD40/YVTN_repeat-like_dom_sf"/>
</dbReference>
<gene>
    <name evidence="8" type="ORF">ACPOL_0657</name>
</gene>
<dbReference type="InterPro" id="IPR011123">
    <property type="entry name" value="Y_Y_Y"/>
</dbReference>
<dbReference type="InterPro" id="IPR003594">
    <property type="entry name" value="HATPase_dom"/>
</dbReference>
<feature type="domain" description="Histidine kinase/HSP90-like ATPase" evidence="5">
    <location>
        <begin position="886"/>
        <end position="976"/>
    </location>
</feature>
<feature type="transmembrane region" description="Helical" evidence="4">
    <location>
        <begin position="738"/>
        <end position="757"/>
    </location>
</feature>
<keyword evidence="3" id="KW-0902">Two-component regulatory system</keyword>
<evidence type="ECO:0000313" key="8">
    <source>
        <dbReference type="EMBL" id="AXC10024.1"/>
    </source>
</evidence>
<dbReference type="CDD" id="cd16917">
    <property type="entry name" value="HATPase_UhpB-NarQ-NarX-like"/>
    <property type="match status" value="1"/>
</dbReference>
<evidence type="ECO:0000313" key="9">
    <source>
        <dbReference type="Proteomes" id="UP000253606"/>
    </source>
</evidence>
<keyword evidence="4" id="KW-0472">Membrane</keyword>
<evidence type="ECO:0000256" key="1">
    <source>
        <dbReference type="ARBA" id="ARBA00022679"/>
    </source>
</evidence>
<dbReference type="InterPro" id="IPR011712">
    <property type="entry name" value="Sig_transdc_His_kin_sub3_dim/P"/>
</dbReference>
<dbReference type="Gene3D" id="3.30.565.10">
    <property type="entry name" value="Histidine kinase-like ATPase, C-terminal domain"/>
    <property type="match status" value="1"/>
</dbReference>
<evidence type="ECO:0000259" key="6">
    <source>
        <dbReference type="Pfam" id="PF07495"/>
    </source>
</evidence>
<dbReference type="Pfam" id="PF07495">
    <property type="entry name" value="Y_Y_Y"/>
    <property type="match status" value="1"/>
</dbReference>
<dbReference type="PANTHER" id="PTHR24421:SF62">
    <property type="entry name" value="SENSORY TRANSDUCTION HISTIDINE KINASE"/>
    <property type="match status" value="1"/>
</dbReference>
<evidence type="ECO:0000256" key="2">
    <source>
        <dbReference type="ARBA" id="ARBA00022777"/>
    </source>
</evidence>
<dbReference type="InterPro" id="IPR036890">
    <property type="entry name" value="HATPase_C_sf"/>
</dbReference>
<dbReference type="GO" id="GO:0046983">
    <property type="term" value="F:protein dimerization activity"/>
    <property type="evidence" value="ECO:0007669"/>
    <property type="project" value="InterPro"/>
</dbReference>
<keyword evidence="2 8" id="KW-0418">Kinase</keyword>
<keyword evidence="1" id="KW-0808">Transferase</keyword>
<keyword evidence="4" id="KW-0812">Transmembrane</keyword>
<feature type="domain" description="Signal transduction histidine kinase subgroup 3 dimerisation and phosphoacceptor" evidence="7">
    <location>
        <begin position="777"/>
        <end position="839"/>
    </location>
</feature>
<reference evidence="8 9" key="1">
    <citation type="journal article" date="2018" name="Front. Microbiol.">
        <title>Hydrolytic Capabilities as a Key to Environmental Success: Chitinolytic and Cellulolytic Acidobacteria From Acidic Sub-arctic Soils and Boreal Peatlands.</title>
        <authorList>
            <person name="Belova S.E."/>
            <person name="Ravin N.V."/>
            <person name="Pankratov T.A."/>
            <person name="Rakitin A.L."/>
            <person name="Ivanova A.A."/>
            <person name="Beletsky A.V."/>
            <person name="Mardanov A.V."/>
            <person name="Sinninghe Damste J.S."/>
            <person name="Dedysh S.N."/>
        </authorList>
    </citation>
    <scope>NUCLEOTIDE SEQUENCE [LARGE SCALE GENOMIC DNA]</scope>
    <source>
        <strain evidence="8 9">SBC82</strain>
    </source>
</reference>
<protein>
    <submittedName>
        <fullName evidence="8">Sensor histidine kinase</fullName>
    </submittedName>
</protein>
<organism evidence="8 9">
    <name type="scientific">Acidisarcina polymorpha</name>
    <dbReference type="NCBI Taxonomy" id="2211140"/>
    <lineage>
        <taxon>Bacteria</taxon>
        <taxon>Pseudomonadati</taxon>
        <taxon>Acidobacteriota</taxon>
        <taxon>Terriglobia</taxon>
        <taxon>Terriglobales</taxon>
        <taxon>Acidobacteriaceae</taxon>
        <taxon>Acidisarcina</taxon>
    </lineage>
</organism>
<evidence type="ECO:0000259" key="7">
    <source>
        <dbReference type="Pfam" id="PF07730"/>
    </source>
</evidence>